<gene>
    <name evidence="1" type="ORF">B0H17DRAFT_1147989</name>
</gene>
<dbReference type="EMBL" id="JARKIE010000377">
    <property type="protein sequence ID" value="KAJ7648532.1"/>
    <property type="molecule type" value="Genomic_DNA"/>
</dbReference>
<evidence type="ECO:0000313" key="1">
    <source>
        <dbReference type="EMBL" id="KAJ7648532.1"/>
    </source>
</evidence>
<evidence type="ECO:0000313" key="2">
    <source>
        <dbReference type="Proteomes" id="UP001221757"/>
    </source>
</evidence>
<keyword evidence="2" id="KW-1185">Reference proteome</keyword>
<comment type="caution">
    <text evidence="1">The sequence shown here is derived from an EMBL/GenBank/DDBJ whole genome shotgun (WGS) entry which is preliminary data.</text>
</comment>
<dbReference type="Proteomes" id="UP001221757">
    <property type="component" value="Unassembled WGS sequence"/>
</dbReference>
<protein>
    <submittedName>
        <fullName evidence="1">Uncharacterized protein</fullName>
    </submittedName>
</protein>
<dbReference type="AlphaFoldDB" id="A0AAD7CGZ5"/>
<organism evidence="1 2">
    <name type="scientific">Mycena rosella</name>
    <name type="common">Pink bonnet</name>
    <name type="synonym">Agaricus rosellus</name>
    <dbReference type="NCBI Taxonomy" id="1033263"/>
    <lineage>
        <taxon>Eukaryota</taxon>
        <taxon>Fungi</taxon>
        <taxon>Dikarya</taxon>
        <taxon>Basidiomycota</taxon>
        <taxon>Agaricomycotina</taxon>
        <taxon>Agaricomycetes</taxon>
        <taxon>Agaricomycetidae</taxon>
        <taxon>Agaricales</taxon>
        <taxon>Marasmiineae</taxon>
        <taxon>Mycenaceae</taxon>
        <taxon>Mycena</taxon>
    </lineage>
</organism>
<reference evidence="1" key="1">
    <citation type="submission" date="2023-03" db="EMBL/GenBank/DDBJ databases">
        <title>Massive genome expansion in bonnet fungi (Mycena s.s.) driven by repeated elements and novel gene families across ecological guilds.</title>
        <authorList>
            <consortium name="Lawrence Berkeley National Laboratory"/>
            <person name="Harder C.B."/>
            <person name="Miyauchi S."/>
            <person name="Viragh M."/>
            <person name="Kuo A."/>
            <person name="Thoen E."/>
            <person name="Andreopoulos B."/>
            <person name="Lu D."/>
            <person name="Skrede I."/>
            <person name="Drula E."/>
            <person name="Henrissat B."/>
            <person name="Morin E."/>
            <person name="Kohler A."/>
            <person name="Barry K."/>
            <person name="LaButti K."/>
            <person name="Morin E."/>
            <person name="Salamov A."/>
            <person name="Lipzen A."/>
            <person name="Mereny Z."/>
            <person name="Hegedus B."/>
            <person name="Baldrian P."/>
            <person name="Stursova M."/>
            <person name="Weitz H."/>
            <person name="Taylor A."/>
            <person name="Grigoriev I.V."/>
            <person name="Nagy L.G."/>
            <person name="Martin F."/>
            <person name="Kauserud H."/>
        </authorList>
    </citation>
    <scope>NUCLEOTIDE SEQUENCE</scope>
    <source>
        <strain evidence="1">CBHHK067</strain>
    </source>
</reference>
<accession>A0AAD7CGZ5</accession>
<sequence length="125" mass="13305">MLCGIPNISVVEYGGGWRVTEATEAAEVEETSIPGGGWRATEAVEAAEVEETSIPVSILSTEHTKYVDSLKPSIPDTFHGTAGGGWRVMEAAEVAEVEEISIPGGGWRAMEAAEVAERVELYVKI</sequence>
<proteinExistence type="predicted"/>
<name>A0AAD7CGZ5_MYCRO</name>